<reference evidence="1 2" key="1">
    <citation type="submission" date="2021-06" db="EMBL/GenBank/DDBJ databases">
        <title>Caerostris extrusa draft genome.</title>
        <authorList>
            <person name="Kono N."/>
            <person name="Arakawa K."/>
        </authorList>
    </citation>
    <scope>NUCLEOTIDE SEQUENCE [LARGE SCALE GENOMIC DNA]</scope>
</reference>
<evidence type="ECO:0000313" key="2">
    <source>
        <dbReference type="Proteomes" id="UP001054945"/>
    </source>
</evidence>
<protein>
    <submittedName>
        <fullName evidence="1">Uncharacterized protein</fullName>
    </submittedName>
</protein>
<organism evidence="1 2">
    <name type="scientific">Caerostris extrusa</name>
    <name type="common">Bark spider</name>
    <name type="synonym">Caerostris bankana</name>
    <dbReference type="NCBI Taxonomy" id="172846"/>
    <lineage>
        <taxon>Eukaryota</taxon>
        <taxon>Metazoa</taxon>
        <taxon>Ecdysozoa</taxon>
        <taxon>Arthropoda</taxon>
        <taxon>Chelicerata</taxon>
        <taxon>Arachnida</taxon>
        <taxon>Araneae</taxon>
        <taxon>Araneomorphae</taxon>
        <taxon>Entelegynae</taxon>
        <taxon>Araneoidea</taxon>
        <taxon>Araneidae</taxon>
        <taxon>Caerostris</taxon>
    </lineage>
</organism>
<gene>
    <name evidence="1" type="ORF">CEXT_80591</name>
</gene>
<dbReference type="AlphaFoldDB" id="A0AAV4TLS2"/>
<sequence>MNFNSKKGFSERTPRVKPIRKSHLDVCQLKRSCSSLAERELHPLNCETGICGRRSMALGGKMDAFRPSPDFDIERGNIFVALLSGELFIYFVSPTSPMLSKRITL</sequence>
<keyword evidence="2" id="KW-1185">Reference proteome</keyword>
<comment type="caution">
    <text evidence="1">The sequence shown here is derived from an EMBL/GenBank/DDBJ whole genome shotgun (WGS) entry which is preliminary data.</text>
</comment>
<dbReference type="EMBL" id="BPLR01011304">
    <property type="protein sequence ID" value="GIY45702.1"/>
    <property type="molecule type" value="Genomic_DNA"/>
</dbReference>
<accession>A0AAV4TLS2</accession>
<name>A0AAV4TLS2_CAEEX</name>
<proteinExistence type="predicted"/>
<dbReference type="Proteomes" id="UP001054945">
    <property type="component" value="Unassembled WGS sequence"/>
</dbReference>
<evidence type="ECO:0000313" key="1">
    <source>
        <dbReference type="EMBL" id="GIY45702.1"/>
    </source>
</evidence>